<reference evidence="2 3" key="1">
    <citation type="submission" date="2019-04" db="EMBL/GenBank/DDBJ databases">
        <authorList>
            <person name="Embree M."/>
            <person name="Gaffney J.R."/>
        </authorList>
    </citation>
    <scope>NUCLEOTIDE SEQUENCE [LARGE SCALE GENOMIC DNA]</scope>
    <source>
        <strain evidence="2 3">JE7A12</strain>
    </source>
</reference>
<evidence type="ECO:0000313" key="3">
    <source>
        <dbReference type="Proteomes" id="UP000301475"/>
    </source>
</evidence>
<accession>A0A4P8XX93</accession>
<dbReference type="KEGG" id="ruj:E5Z56_10645"/>
<evidence type="ECO:0000313" key="2">
    <source>
        <dbReference type="EMBL" id="QCT07785.1"/>
    </source>
</evidence>
<keyword evidence="3" id="KW-1185">Reference proteome</keyword>
<sequence length="64" mass="7044">MAESNLHLDKLPFDISYIWLGSAIERLAVGTPSTGVMIPCTISILAYIVVIYFITMASVKKIEV</sequence>
<organism evidence="2 3">
    <name type="scientific">Ruminococcus bovis</name>
    <dbReference type="NCBI Taxonomy" id="2564099"/>
    <lineage>
        <taxon>Bacteria</taxon>
        <taxon>Bacillati</taxon>
        <taxon>Bacillota</taxon>
        <taxon>Clostridia</taxon>
        <taxon>Eubacteriales</taxon>
        <taxon>Oscillospiraceae</taxon>
        <taxon>Ruminococcus</taxon>
    </lineage>
</organism>
<dbReference type="AlphaFoldDB" id="A0A4P8XX93"/>
<dbReference type="RefSeq" id="WP_138157773.1">
    <property type="nucleotide sequence ID" value="NZ_CP039381.1"/>
</dbReference>
<keyword evidence="1" id="KW-0472">Membrane</keyword>
<feature type="transmembrane region" description="Helical" evidence="1">
    <location>
        <begin position="36"/>
        <end position="59"/>
    </location>
</feature>
<gene>
    <name evidence="2" type="ORF">E5Z56_10645</name>
</gene>
<name>A0A4P8XX93_9FIRM</name>
<proteinExistence type="predicted"/>
<evidence type="ECO:0000256" key="1">
    <source>
        <dbReference type="SAM" id="Phobius"/>
    </source>
</evidence>
<keyword evidence="1" id="KW-1133">Transmembrane helix</keyword>
<keyword evidence="1" id="KW-0812">Transmembrane</keyword>
<dbReference type="EMBL" id="CP039381">
    <property type="protein sequence ID" value="QCT07785.1"/>
    <property type="molecule type" value="Genomic_DNA"/>
</dbReference>
<dbReference type="Proteomes" id="UP000301475">
    <property type="component" value="Chromosome"/>
</dbReference>
<protein>
    <submittedName>
        <fullName evidence="2">Uncharacterized protein</fullName>
    </submittedName>
</protein>